<dbReference type="InterPro" id="IPR001791">
    <property type="entry name" value="Laminin_G"/>
</dbReference>
<dbReference type="Pfam" id="PF00054">
    <property type="entry name" value="Laminin_G_1"/>
    <property type="match status" value="1"/>
</dbReference>
<keyword evidence="4" id="KW-1185">Reference proteome</keyword>
<dbReference type="PROSITE" id="PS50025">
    <property type="entry name" value="LAM_G_DOMAIN"/>
    <property type="match status" value="2"/>
</dbReference>
<gene>
    <name evidence="3" type="ORF">OS493_002437</name>
</gene>
<dbReference type="CDD" id="cd00110">
    <property type="entry name" value="LamG"/>
    <property type="match status" value="2"/>
</dbReference>
<comment type="caution">
    <text evidence="3">The sequence shown here is derived from an EMBL/GenBank/DDBJ whole genome shotgun (WGS) entry which is preliminary data.</text>
</comment>
<dbReference type="SUPFAM" id="SSF49899">
    <property type="entry name" value="Concanavalin A-like lectins/glucanases"/>
    <property type="match status" value="2"/>
</dbReference>
<dbReference type="InterPro" id="IPR050372">
    <property type="entry name" value="Neurexin-related_CASP"/>
</dbReference>
<feature type="domain" description="Laminin G" evidence="2">
    <location>
        <begin position="170"/>
        <end position="354"/>
    </location>
</feature>
<evidence type="ECO:0000313" key="4">
    <source>
        <dbReference type="Proteomes" id="UP001163046"/>
    </source>
</evidence>
<dbReference type="SMART" id="SM00282">
    <property type="entry name" value="LamG"/>
    <property type="match status" value="2"/>
</dbReference>
<dbReference type="InterPro" id="IPR013320">
    <property type="entry name" value="ConA-like_dom_sf"/>
</dbReference>
<evidence type="ECO:0000313" key="3">
    <source>
        <dbReference type="EMBL" id="KAJ7365721.1"/>
    </source>
</evidence>
<dbReference type="Pfam" id="PF02210">
    <property type="entry name" value="Laminin_G_2"/>
    <property type="match status" value="1"/>
</dbReference>
<organism evidence="3 4">
    <name type="scientific">Desmophyllum pertusum</name>
    <dbReference type="NCBI Taxonomy" id="174260"/>
    <lineage>
        <taxon>Eukaryota</taxon>
        <taxon>Metazoa</taxon>
        <taxon>Cnidaria</taxon>
        <taxon>Anthozoa</taxon>
        <taxon>Hexacorallia</taxon>
        <taxon>Scleractinia</taxon>
        <taxon>Caryophylliina</taxon>
        <taxon>Caryophylliidae</taxon>
        <taxon>Desmophyllum</taxon>
    </lineage>
</organism>
<proteinExistence type="predicted"/>
<dbReference type="EMBL" id="MU827302">
    <property type="protein sequence ID" value="KAJ7365721.1"/>
    <property type="molecule type" value="Genomic_DNA"/>
</dbReference>
<accession>A0A9W9YT69</accession>
<feature type="domain" description="Laminin G" evidence="2">
    <location>
        <begin position="1"/>
        <end position="165"/>
    </location>
</feature>
<reference evidence="3" key="1">
    <citation type="submission" date="2023-01" db="EMBL/GenBank/DDBJ databases">
        <title>Genome assembly of the deep-sea coral Lophelia pertusa.</title>
        <authorList>
            <person name="Herrera S."/>
            <person name="Cordes E."/>
        </authorList>
    </citation>
    <scope>NUCLEOTIDE SEQUENCE</scope>
    <source>
        <strain evidence="3">USNM1676648</strain>
        <tissue evidence="3">Polyp</tissue>
    </source>
</reference>
<dbReference type="OrthoDB" id="5983628at2759"/>
<evidence type="ECO:0000256" key="1">
    <source>
        <dbReference type="PROSITE-ProRule" id="PRU00122"/>
    </source>
</evidence>
<comment type="caution">
    <text evidence="1">Lacks conserved residue(s) required for the propagation of feature annotation.</text>
</comment>
<name>A0A9W9YT69_9CNID</name>
<dbReference type="AlphaFoldDB" id="A0A9W9YT69"/>
<protein>
    <recommendedName>
        <fullName evidence="2">Laminin G domain-containing protein</fullName>
    </recommendedName>
</protein>
<dbReference type="Proteomes" id="UP001163046">
    <property type="component" value="Unassembled WGS sequence"/>
</dbReference>
<dbReference type="PANTHER" id="PTHR15036">
    <property type="entry name" value="PIKACHURIN-LIKE PROTEIN"/>
    <property type="match status" value="1"/>
</dbReference>
<dbReference type="GO" id="GO:0016020">
    <property type="term" value="C:membrane"/>
    <property type="evidence" value="ECO:0007669"/>
    <property type="project" value="UniProtKB-SubCell"/>
</dbReference>
<dbReference type="PANTHER" id="PTHR15036:SF85">
    <property type="entry name" value="SP2353, ISOFORM A"/>
    <property type="match status" value="1"/>
</dbReference>
<dbReference type="Gene3D" id="2.60.120.200">
    <property type="match status" value="2"/>
</dbReference>
<sequence length="360" mass="39599">MTLFVITVRFRSLVPNGVLLYAANDLQIPTHFISLELVNGRLVFKYNAGFRTVKVMSTFNNYSDGGYEYTVRLLRIDQFGAMLVSNKDYGNKREGDLKLALVINSPFYYGGVPQGINLTKLECNGVGFIGCMGPLEIQNADSQIKTFNPRTDRDEGDSNYNYKPCYNEIQAQAGFYGDGHIVYDANYSLPAKTDIEIIFRTTTRSGLLLSITNSSGPGSVTVEQLDGQILLIFNDERNSSVIRWTDPSIPVDGQYNASFHLCDNKFHRVLVKRNFSGVELRVDDHAPVLGTVPASYPLNHGTFHIGGVPDGSGFQTHSGMSHKGLTGCVQGLKIEGQSAGLIRNTLLHNVQQGCNAPRAA</sequence>
<evidence type="ECO:0000259" key="2">
    <source>
        <dbReference type="PROSITE" id="PS50025"/>
    </source>
</evidence>